<dbReference type="SUPFAM" id="SSF101738">
    <property type="entry name" value="SspB-like"/>
    <property type="match status" value="1"/>
</dbReference>
<dbReference type="RefSeq" id="WP_054773211.1">
    <property type="nucleotide sequence ID" value="NZ_AP019782.1"/>
</dbReference>
<dbReference type="EMBL" id="AP019782">
    <property type="protein sequence ID" value="BBL71180.1"/>
    <property type="molecule type" value="Genomic_DNA"/>
</dbReference>
<gene>
    <name evidence="2" type="primary">sspB</name>
    <name evidence="2" type="ORF">MoryE10_17860</name>
</gene>
<dbReference type="PIRSF" id="PIRSF005276">
    <property type="entry name" value="SspB"/>
    <property type="match status" value="1"/>
</dbReference>
<organism evidence="2 3">
    <name type="scientific">Methylogaea oryzae</name>
    <dbReference type="NCBI Taxonomy" id="1295382"/>
    <lineage>
        <taxon>Bacteria</taxon>
        <taxon>Pseudomonadati</taxon>
        <taxon>Pseudomonadota</taxon>
        <taxon>Gammaproteobacteria</taxon>
        <taxon>Methylococcales</taxon>
        <taxon>Methylococcaceae</taxon>
        <taxon>Methylogaea</taxon>
    </lineage>
</organism>
<name>A0A8D4VNJ8_9GAMM</name>
<dbReference type="GO" id="GO:0045732">
    <property type="term" value="P:positive regulation of protein catabolic process"/>
    <property type="evidence" value="ECO:0007669"/>
    <property type="project" value="TreeGrafter"/>
</dbReference>
<dbReference type="GO" id="GO:0005840">
    <property type="term" value="C:ribosome"/>
    <property type="evidence" value="ECO:0007669"/>
    <property type="project" value="TreeGrafter"/>
</dbReference>
<dbReference type="AlphaFoldDB" id="A0A8D4VNJ8"/>
<dbReference type="PANTHER" id="PTHR37486:SF1">
    <property type="entry name" value="STRINGENT STARVATION PROTEIN B"/>
    <property type="match status" value="1"/>
</dbReference>
<accession>A0A8D4VNJ8</accession>
<dbReference type="Gene3D" id="2.30.30.220">
    <property type="entry name" value="SspB-like"/>
    <property type="match status" value="1"/>
</dbReference>
<dbReference type="InterPro" id="IPR007481">
    <property type="entry name" value="SspB"/>
</dbReference>
<protein>
    <submittedName>
        <fullName evidence="2">Stringent starvation protein B</fullName>
    </submittedName>
</protein>
<evidence type="ECO:0000313" key="2">
    <source>
        <dbReference type="EMBL" id="BBL71180.1"/>
    </source>
</evidence>
<dbReference type="GO" id="GO:0005829">
    <property type="term" value="C:cytosol"/>
    <property type="evidence" value="ECO:0007669"/>
    <property type="project" value="TreeGrafter"/>
</dbReference>
<keyword evidence="3" id="KW-1185">Reference proteome</keyword>
<evidence type="ECO:0000313" key="3">
    <source>
        <dbReference type="Proteomes" id="UP000824988"/>
    </source>
</evidence>
<sequence>MTSLRPYLIRAVYDWILHNGCTPYLMVNARAEGVLVPQQYVQPDGSIVLNLRPEAAQHLALGDEYIEFNARFGGVPQSVTVPVPAAMAIYAKENGRGMVFEPEEGDGKPPSPTSPEPAPKEPTKSKRPVLTVVK</sequence>
<dbReference type="InterPro" id="IPR036760">
    <property type="entry name" value="SspB-like_sf"/>
</dbReference>
<reference evidence="2" key="1">
    <citation type="submission" date="2019-06" db="EMBL/GenBank/DDBJ databases">
        <title>Complete genome sequence of Methylogaea oryzae strain JCM16910.</title>
        <authorList>
            <person name="Asakawa S."/>
        </authorList>
    </citation>
    <scope>NUCLEOTIDE SEQUENCE</scope>
    <source>
        <strain evidence="2">E10</strain>
    </source>
</reference>
<dbReference type="Proteomes" id="UP000824988">
    <property type="component" value="Chromosome"/>
</dbReference>
<evidence type="ECO:0000256" key="1">
    <source>
        <dbReference type="SAM" id="MobiDB-lite"/>
    </source>
</evidence>
<proteinExistence type="predicted"/>
<dbReference type="NCBIfam" id="NF008769">
    <property type="entry name" value="PRK11798.2-5"/>
    <property type="match status" value="1"/>
</dbReference>
<feature type="region of interest" description="Disordered" evidence="1">
    <location>
        <begin position="98"/>
        <end position="134"/>
    </location>
</feature>
<dbReference type="KEGG" id="moz:MoryE10_17860"/>
<dbReference type="PANTHER" id="PTHR37486">
    <property type="entry name" value="STRINGENT STARVATION PROTEIN B"/>
    <property type="match status" value="1"/>
</dbReference>
<dbReference type="Pfam" id="PF04386">
    <property type="entry name" value="SspB"/>
    <property type="match status" value="1"/>
</dbReference>